<evidence type="ECO:0000256" key="5">
    <source>
        <dbReference type="ARBA" id="ARBA00022842"/>
    </source>
</evidence>
<dbReference type="InterPro" id="IPR045121">
    <property type="entry name" value="CoAse"/>
</dbReference>
<evidence type="ECO:0000256" key="2">
    <source>
        <dbReference type="ARBA" id="ARBA00001946"/>
    </source>
</evidence>
<keyword evidence="5" id="KW-0460">Magnesium</keyword>
<sequence length="199" mass="22581">MQAVLFDQQELLTKIRAALAARTRVPLAAGPVPAAVLLPLFFRGGEPHLLLTKRTERLNHHRGEISFPGGVRQQEDRNAQATALRETWEEVGIRPEDVEILGELDDFYSIHNYLVTPFVGLFPADYRLQPNPAEIDRLITPPLAGLLDPGRFRVEDWTWQGRHQPVYFYSYGEDEIWGLTAAIIKQFLDCVFPPPRSAP</sequence>
<evidence type="ECO:0000256" key="1">
    <source>
        <dbReference type="ARBA" id="ARBA00001936"/>
    </source>
</evidence>
<dbReference type="Pfam" id="PF00293">
    <property type="entry name" value="NUDIX"/>
    <property type="match status" value="1"/>
</dbReference>
<evidence type="ECO:0000259" key="7">
    <source>
        <dbReference type="PROSITE" id="PS51462"/>
    </source>
</evidence>
<gene>
    <name evidence="8" type="ORF">GURASL_37690</name>
</gene>
<dbReference type="PANTHER" id="PTHR12992:SF11">
    <property type="entry name" value="MITOCHONDRIAL COENZYME A DIPHOSPHATASE NUDT8"/>
    <property type="match status" value="1"/>
</dbReference>
<dbReference type="Gene3D" id="3.90.79.10">
    <property type="entry name" value="Nucleoside Triphosphate Pyrophosphohydrolase"/>
    <property type="match status" value="1"/>
</dbReference>
<dbReference type="CDD" id="cd03426">
    <property type="entry name" value="NUDIX_CoAse_Nudt7"/>
    <property type="match status" value="1"/>
</dbReference>
<organism evidence="8 9">
    <name type="scientific">Geotalea uraniireducens</name>
    <dbReference type="NCBI Taxonomy" id="351604"/>
    <lineage>
        <taxon>Bacteria</taxon>
        <taxon>Pseudomonadati</taxon>
        <taxon>Thermodesulfobacteriota</taxon>
        <taxon>Desulfuromonadia</taxon>
        <taxon>Geobacterales</taxon>
        <taxon>Geobacteraceae</taxon>
        <taxon>Geotalea</taxon>
    </lineage>
</organism>
<dbReference type="InterPro" id="IPR000086">
    <property type="entry name" value="NUDIX_hydrolase_dom"/>
</dbReference>
<dbReference type="Proteomes" id="UP001317705">
    <property type="component" value="Chromosome"/>
</dbReference>
<evidence type="ECO:0000256" key="4">
    <source>
        <dbReference type="ARBA" id="ARBA00022801"/>
    </source>
</evidence>
<keyword evidence="3" id="KW-0479">Metal-binding</keyword>
<dbReference type="NCBIfam" id="NF007980">
    <property type="entry name" value="PRK10707.1"/>
    <property type="match status" value="1"/>
</dbReference>
<keyword evidence="9" id="KW-1185">Reference proteome</keyword>
<evidence type="ECO:0000313" key="9">
    <source>
        <dbReference type="Proteomes" id="UP001317705"/>
    </source>
</evidence>
<name>A0ABN6VZF6_9BACT</name>
<dbReference type="PANTHER" id="PTHR12992">
    <property type="entry name" value="NUDIX HYDROLASE"/>
    <property type="match status" value="1"/>
</dbReference>
<evidence type="ECO:0000256" key="6">
    <source>
        <dbReference type="ARBA" id="ARBA00023211"/>
    </source>
</evidence>
<keyword evidence="6" id="KW-0464">Manganese</keyword>
<feature type="domain" description="Nudix hydrolase" evidence="7">
    <location>
        <begin position="31"/>
        <end position="167"/>
    </location>
</feature>
<dbReference type="RefSeq" id="WP_282000933.1">
    <property type="nucleotide sequence ID" value="NZ_AP027151.1"/>
</dbReference>
<dbReference type="SUPFAM" id="SSF55811">
    <property type="entry name" value="Nudix"/>
    <property type="match status" value="1"/>
</dbReference>
<accession>A0ABN6VZF6</accession>
<dbReference type="EMBL" id="AP027151">
    <property type="protein sequence ID" value="BDV44846.1"/>
    <property type="molecule type" value="Genomic_DNA"/>
</dbReference>
<comment type="cofactor">
    <cofactor evidence="1">
        <name>Mn(2+)</name>
        <dbReference type="ChEBI" id="CHEBI:29035"/>
    </cofactor>
</comment>
<protein>
    <submittedName>
        <fullName evidence="8">Coenzyme A pyrophosphatase</fullName>
    </submittedName>
</protein>
<dbReference type="PROSITE" id="PS51462">
    <property type="entry name" value="NUDIX"/>
    <property type="match status" value="1"/>
</dbReference>
<evidence type="ECO:0000313" key="8">
    <source>
        <dbReference type="EMBL" id="BDV44846.1"/>
    </source>
</evidence>
<comment type="cofactor">
    <cofactor evidence="2">
        <name>Mg(2+)</name>
        <dbReference type="ChEBI" id="CHEBI:18420"/>
    </cofactor>
</comment>
<evidence type="ECO:0000256" key="3">
    <source>
        <dbReference type="ARBA" id="ARBA00022723"/>
    </source>
</evidence>
<proteinExistence type="predicted"/>
<keyword evidence="4" id="KW-0378">Hydrolase</keyword>
<dbReference type="InterPro" id="IPR015797">
    <property type="entry name" value="NUDIX_hydrolase-like_dom_sf"/>
</dbReference>
<reference evidence="8 9" key="1">
    <citation type="submission" date="2022-12" db="EMBL/GenBank/DDBJ databases">
        <title>Polyphasic characterization of Geotalea uranireducens NIT-SL11 newly isolated from a complex of sewage sludge and microbially reduced graphene oxide.</title>
        <authorList>
            <person name="Xie L."/>
            <person name="Yoshida N."/>
            <person name="Meng L."/>
        </authorList>
    </citation>
    <scope>NUCLEOTIDE SEQUENCE [LARGE SCALE GENOMIC DNA]</scope>
    <source>
        <strain evidence="8 9">NIT-SL11</strain>
    </source>
</reference>